<keyword evidence="2 4" id="KW-0819">tRNA processing</keyword>
<keyword evidence="8" id="KW-1185">Reference proteome</keyword>
<dbReference type="STRING" id="554065.E1ZUF7"/>
<keyword evidence="3 4" id="KW-0413">Isomerase</keyword>
<dbReference type="GO" id="GO:0160147">
    <property type="term" value="F:tRNA pseudouridine(38-40) synthase activity"/>
    <property type="evidence" value="ECO:0007669"/>
    <property type="project" value="UniProtKB-EC"/>
</dbReference>
<dbReference type="Proteomes" id="UP000008141">
    <property type="component" value="Unassembled WGS sequence"/>
</dbReference>
<feature type="region of interest" description="Disordered" evidence="5">
    <location>
        <begin position="1"/>
        <end position="41"/>
    </location>
</feature>
<feature type="compositionally biased region" description="Low complexity" evidence="5">
    <location>
        <begin position="12"/>
        <end position="30"/>
    </location>
</feature>
<comment type="catalytic activity">
    <reaction evidence="4">
        <text>uridine(38/39/40) in tRNA = pseudouridine(38/39/40) in tRNA</text>
        <dbReference type="Rhea" id="RHEA:22376"/>
        <dbReference type="Rhea" id="RHEA-COMP:10085"/>
        <dbReference type="Rhea" id="RHEA-COMP:10087"/>
        <dbReference type="ChEBI" id="CHEBI:65314"/>
        <dbReference type="ChEBI" id="CHEBI:65315"/>
        <dbReference type="EC" id="5.4.99.12"/>
    </reaction>
</comment>
<evidence type="ECO:0000256" key="4">
    <source>
        <dbReference type="RuleBase" id="RU003792"/>
    </source>
</evidence>
<dbReference type="AlphaFoldDB" id="E1ZUF7"/>
<dbReference type="OrthoDB" id="10256309at2759"/>
<dbReference type="InterPro" id="IPR001406">
    <property type="entry name" value="PsdUridine_synth_TruA"/>
</dbReference>
<reference evidence="7 8" key="1">
    <citation type="journal article" date="2010" name="Plant Cell">
        <title>The Chlorella variabilis NC64A genome reveals adaptation to photosymbiosis, coevolution with viruses, and cryptic sex.</title>
        <authorList>
            <person name="Blanc G."/>
            <person name="Duncan G."/>
            <person name="Agarkova I."/>
            <person name="Borodovsky M."/>
            <person name="Gurnon J."/>
            <person name="Kuo A."/>
            <person name="Lindquist E."/>
            <person name="Lucas S."/>
            <person name="Pangilinan J."/>
            <person name="Polle J."/>
            <person name="Salamov A."/>
            <person name="Terry A."/>
            <person name="Yamada T."/>
            <person name="Dunigan D.D."/>
            <person name="Grigoriev I.V."/>
            <person name="Claverie J.M."/>
            <person name="Van Etten J.L."/>
        </authorList>
    </citation>
    <scope>NUCLEOTIDE SEQUENCE [LARGE SCALE GENOMIC DNA]</scope>
    <source>
        <strain evidence="7 8">NC64A</strain>
    </source>
</reference>
<dbReference type="InterPro" id="IPR020097">
    <property type="entry name" value="PsdUridine_synth_TruA_a/b_dom"/>
</dbReference>
<dbReference type="GeneID" id="17349971"/>
<sequence>MSPPAGMRHVQAGPASTAAAPAPDSEATPPHRAPGPHRAGKRKVALFVGYSGTGRRGLQMQRSSAPEETIEDVLEEAIFQAGGILPSNRGNLGKVRVFSVQRVSKSWNARRECIRRSYSYFVPASVLGLALDGGKEDQRRLHLLQHASSKKGQVQVAWKFERDDADPIVRRHFRFIEWCRAGTELEVLVPGGQPCIHLSLQGSSFMLHQIRKMVGMAVAVARGNLPLELLEFSLATPARINLPLAPPSTLMLTGALFSPFKRSWSGQAAVAAQWTGEVLQLKEQGVAAQQQFLREAMLPALDSLLASEEWRHWELDLDRLWFDNAEVQEVLEGLDTSSSAFKEGLS</sequence>
<feature type="domain" description="Pseudouridine synthase I TruA alpha/beta" evidence="6">
    <location>
        <begin position="193"/>
        <end position="255"/>
    </location>
</feature>
<dbReference type="GO" id="GO:0003723">
    <property type="term" value="F:RNA binding"/>
    <property type="evidence" value="ECO:0007669"/>
    <property type="project" value="InterPro"/>
</dbReference>
<evidence type="ECO:0000256" key="5">
    <source>
        <dbReference type="SAM" id="MobiDB-lite"/>
    </source>
</evidence>
<evidence type="ECO:0000256" key="1">
    <source>
        <dbReference type="ARBA" id="ARBA00009375"/>
    </source>
</evidence>
<evidence type="ECO:0000313" key="7">
    <source>
        <dbReference type="EMBL" id="EFN50538.1"/>
    </source>
</evidence>
<dbReference type="RefSeq" id="XP_005842670.1">
    <property type="nucleotide sequence ID" value="XM_005842613.1"/>
</dbReference>
<organism evidence="8">
    <name type="scientific">Chlorella variabilis</name>
    <name type="common">Green alga</name>
    <dbReference type="NCBI Taxonomy" id="554065"/>
    <lineage>
        <taxon>Eukaryota</taxon>
        <taxon>Viridiplantae</taxon>
        <taxon>Chlorophyta</taxon>
        <taxon>core chlorophytes</taxon>
        <taxon>Trebouxiophyceae</taxon>
        <taxon>Chlorellales</taxon>
        <taxon>Chlorellaceae</taxon>
        <taxon>Chlorella clade</taxon>
        <taxon>Chlorella</taxon>
    </lineage>
</organism>
<comment type="similarity">
    <text evidence="1 4">Belongs to the tRNA pseudouridine synthase TruA family.</text>
</comment>
<dbReference type="EMBL" id="GL433996">
    <property type="protein sequence ID" value="EFN50538.1"/>
    <property type="molecule type" value="Genomic_DNA"/>
</dbReference>
<dbReference type="InParanoid" id="E1ZUF7"/>
<dbReference type="Gene3D" id="3.30.70.660">
    <property type="entry name" value="Pseudouridine synthase I, catalytic domain, C-terminal subdomain"/>
    <property type="match status" value="1"/>
</dbReference>
<dbReference type="Pfam" id="PF01416">
    <property type="entry name" value="PseudoU_synth_1"/>
    <property type="match status" value="1"/>
</dbReference>
<dbReference type="eggNOG" id="KOG2553">
    <property type="taxonomic scope" value="Eukaryota"/>
</dbReference>
<dbReference type="KEGG" id="cvr:CHLNCDRAFT_138514"/>
<evidence type="ECO:0000256" key="2">
    <source>
        <dbReference type="ARBA" id="ARBA00022694"/>
    </source>
</evidence>
<dbReference type="InterPro" id="IPR020103">
    <property type="entry name" value="PsdUridine_synth_cat_dom_sf"/>
</dbReference>
<evidence type="ECO:0000259" key="6">
    <source>
        <dbReference type="Pfam" id="PF01416"/>
    </source>
</evidence>
<dbReference type="Gene3D" id="3.30.70.580">
    <property type="entry name" value="Pseudouridine synthase I, catalytic domain, N-terminal subdomain"/>
    <property type="match status" value="1"/>
</dbReference>
<evidence type="ECO:0000313" key="8">
    <source>
        <dbReference type="Proteomes" id="UP000008141"/>
    </source>
</evidence>
<dbReference type="InterPro" id="IPR020094">
    <property type="entry name" value="TruA/RsuA/RluB/E/F_N"/>
</dbReference>
<proteinExistence type="inferred from homology"/>
<dbReference type="GO" id="GO:1990481">
    <property type="term" value="P:mRNA pseudouridine synthesis"/>
    <property type="evidence" value="ECO:0007669"/>
    <property type="project" value="TreeGrafter"/>
</dbReference>
<dbReference type="PANTHER" id="PTHR11142">
    <property type="entry name" value="PSEUDOURIDYLATE SYNTHASE"/>
    <property type="match status" value="1"/>
</dbReference>
<evidence type="ECO:0000256" key="3">
    <source>
        <dbReference type="ARBA" id="ARBA00023235"/>
    </source>
</evidence>
<gene>
    <name evidence="7" type="ORF">CHLNCDRAFT_138514</name>
</gene>
<name>E1ZUF7_CHLVA</name>
<accession>E1ZUF7</accession>
<dbReference type="PANTHER" id="PTHR11142:SF9">
    <property type="entry name" value="TRNA PSEUDOURIDINE SYNTHASE-RELATED"/>
    <property type="match status" value="1"/>
</dbReference>
<dbReference type="GO" id="GO:0005634">
    <property type="term" value="C:nucleus"/>
    <property type="evidence" value="ECO:0007669"/>
    <property type="project" value="TreeGrafter"/>
</dbReference>
<dbReference type="GO" id="GO:0031119">
    <property type="term" value="P:tRNA pseudouridine synthesis"/>
    <property type="evidence" value="ECO:0007669"/>
    <property type="project" value="TreeGrafter"/>
</dbReference>
<dbReference type="InterPro" id="IPR020095">
    <property type="entry name" value="PsdUridine_synth_TruA_C"/>
</dbReference>
<dbReference type="FunCoup" id="E1ZUF7">
    <property type="interactions" value="77"/>
</dbReference>
<dbReference type="SUPFAM" id="SSF55120">
    <property type="entry name" value="Pseudouridine synthase"/>
    <property type="match status" value="1"/>
</dbReference>
<dbReference type="EC" id="5.4.99.12" evidence="4"/>
<protein>
    <recommendedName>
        <fullName evidence="4">tRNA pseudouridine synthase</fullName>
        <ecNumber evidence="4">5.4.99.12</ecNumber>
    </recommendedName>
</protein>